<feature type="region of interest" description="Disordered" evidence="1">
    <location>
        <begin position="223"/>
        <end position="248"/>
    </location>
</feature>
<feature type="compositionally biased region" description="Acidic residues" evidence="1">
    <location>
        <begin position="12"/>
        <end position="27"/>
    </location>
</feature>
<evidence type="ECO:0000313" key="4">
    <source>
        <dbReference type="Proteomes" id="UP000777482"/>
    </source>
</evidence>
<feature type="compositionally biased region" description="Basic residues" evidence="1">
    <location>
        <begin position="54"/>
        <end position="64"/>
    </location>
</feature>
<keyword evidence="4" id="KW-1185">Reference proteome</keyword>
<proteinExistence type="predicted"/>
<sequence length="481" mass="52056">MGRAAAKRRAVDDDEQEEQDEQTDYDSNDSGGGARSNKRKKTTVGKRAPAKSQSKNKGKGKGKKRADSDEEDDDSDDGDDSSDSDRDGQAGKGKKGDLTEEASSPLARNTSNNLLTPRPPAREQEKKFYIQGMVRWILFNESHRRVLRRQDIVKAVLTDGRGRHFTSLLPKVQKILREVLGLDLVALRQKESATGKAQPKAYVVRSIVPLPLLRHVQTHRYSDLSFSPTDGGDQNQDQGHNGRKKSLRRVLSEWHADGDGDADDDGTAGAVLRDNKREEGALYGILGVVLALILVNGKVLGDDQLVSYLKRLSLTPSTTLPLSLASPHPDSITLSSFLSTLVKQQYLERGSSAHLGAATQGGTKSQARTQTQRATQKGKDAGAEAGDPAIEWRWGPRSEVEFGEVGVAKFVHQVFTDPSSLPRGAQSQTQTQTQGGKGGGDRFLAEVARAAGVKKLAGTERNKGGGADGEEEEEGGEEESE</sequence>
<gene>
    <name evidence="3" type="ORF">C6P46_001139</name>
</gene>
<dbReference type="Gene3D" id="1.10.10.1210">
    <property type="entry name" value="MAGE homology domain, winged helix WH2 motif"/>
    <property type="match status" value="1"/>
</dbReference>
<feature type="compositionally biased region" description="Acidic residues" evidence="1">
    <location>
        <begin position="68"/>
        <end position="82"/>
    </location>
</feature>
<dbReference type="OrthoDB" id="205198at2759"/>
<dbReference type="PANTHER" id="PTHR11736">
    <property type="entry name" value="MELANOMA-ASSOCIATED ANTIGEN MAGE ANTIGEN"/>
    <property type="match status" value="1"/>
</dbReference>
<feature type="region of interest" description="Disordered" evidence="1">
    <location>
        <begin position="417"/>
        <end position="481"/>
    </location>
</feature>
<dbReference type="AlphaFoldDB" id="A0A9P6VTD4"/>
<dbReference type="GO" id="GO:0006281">
    <property type="term" value="P:DNA repair"/>
    <property type="evidence" value="ECO:0007669"/>
    <property type="project" value="TreeGrafter"/>
</dbReference>
<feature type="region of interest" description="Disordered" evidence="1">
    <location>
        <begin position="354"/>
        <end position="388"/>
    </location>
</feature>
<dbReference type="SMART" id="SM01373">
    <property type="entry name" value="MAGE"/>
    <property type="match status" value="1"/>
</dbReference>
<evidence type="ECO:0000259" key="2">
    <source>
        <dbReference type="SMART" id="SM01373"/>
    </source>
</evidence>
<feature type="compositionally biased region" description="Acidic residues" evidence="1">
    <location>
        <begin position="468"/>
        <end position="481"/>
    </location>
</feature>
<evidence type="ECO:0000256" key="1">
    <source>
        <dbReference type="SAM" id="MobiDB-lite"/>
    </source>
</evidence>
<dbReference type="InterPro" id="IPR041898">
    <property type="entry name" value="MAGE_WH1"/>
</dbReference>
<feature type="compositionally biased region" description="Low complexity" evidence="1">
    <location>
        <begin position="366"/>
        <end position="375"/>
    </location>
</feature>
<reference evidence="3 4" key="1">
    <citation type="submission" date="2020-11" db="EMBL/GenBank/DDBJ databases">
        <title>Kefir isolates.</title>
        <authorList>
            <person name="Marcisauskas S."/>
            <person name="Kim Y."/>
            <person name="Blasche S."/>
        </authorList>
    </citation>
    <scope>NUCLEOTIDE SEQUENCE [LARGE SCALE GENOMIC DNA]</scope>
    <source>
        <strain evidence="3 4">KR</strain>
    </source>
</reference>
<dbReference type="InterPro" id="IPR041899">
    <property type="entry name" value="MAGE_WH2"/>
</dbReference>
<feature type="region of interest" description="Disordered" evidence="1">
    <location>
        <begin position="1"/>
        <end position="122"/>
    </location>
</feature>
<feature type="domain" description="MAGE" evidence="2">
    <location>
        <begin position="133"/>
        <end position="407"/>
    </location>
</feature>
<dbReference type="InterPro" id="IPR037445">
    <property type="entry name" value="MAGE"/>
</dbReference>
<dbReference type="Gene3D" id="1.10.10.1200">
    <property type="entry name" value="MAGE homology domain, winged helix WH1 motif"/>
    <property type="match status" value="1"/>
</dbReference>
<accession>A0A9P6VTD4</accession>
<name>A0A9P6VTD4_RHOMI</name>
<organism evidence="3 4">
    <name type="scientific">Rhodotorula mucilaginosa</name>
    <name type="common">Yeast</name>
    <name type="synonym">Rhodotorula rubra</name>
    <dbReference type="NCBI Taxonomy" id="5537"/>
    <lineage>
        <taxon>Eukaryota</taxon>
        <taxon>Fungi</taxon>
        <taxon>Dikarya</taxon>
        <taxon>Basidiomycota</taxon>
        <taxon>Pucciniomycotina</taxon>
        <taxon>Microbotryomycetes</taxon>
        <taxon>Sporidiobolales</taxon>
        <taxon>Sporidiobolaceae</taxon>
        <taxon>Rhodotorula</taxon>
    </lineage>
</organism>
<dbReference type="Pfam" id="PF01454">
    <property type="entry name" value="MAGE"/>
    <property type="match status" value="1"/>
</dbReference>
<comment type="caution">
    <text evidence="3">The sequence shown here is derived from an EMBL/GenBank/DDBJ whole genome shotgun (WGS) entry which is preliminary data.</text>
</comment>
<dbReference type="Proteomes" id="UP000777482">
    <property type="component" value="Unassembled WGS sequence"/>
</dbReference>
<protein>
    <recommendedName>
        <fullName evidence="2">MAGE domain-containing protein</fullName>
    </recommendedName>
</protein>
<dbReference type="PANTHER" id="PTHR11736:SF14">
    <property type="entry name" value="NSE3 HOMOLOG, SMC5-SMC6 COMPLEX COMPONENT"/>
    <property type="match status" value="1"/>
</dbReference>
<dbReference type="InterPro" id="IPR002190">
    <property type="entry name" value="MHD_dom"/>
</dbReference>
<evidence type="ECO:0000313" key="3">
    <source>
        <dbReference type="EMBL" id="KAG0655147.1"/>
    </source>
</evidence>
<feature type="compositionally biased region" description="Polar residues" evidence="1">
    <location>
        <begin position="106"/>
        <end position="115"/>
    </location>
</feature>
<dbReference type="EMBL" id="PUHQ01000128">
    <property type="protein sequence ID" value="KAG0655147.1"/>
    <property type="molecule type" value="Genomic_DNA"/>
</dbReference>
<dbReference type="GO" id="GO:0005634">
    <property type="term" value="C:nucleus"/>
    <property type="evidence" value="ECO:0007669"/>
    <property type="project" value="TreeGrafter"/>
</dbReference>
<feature type="compositionally biased region" description="Basic and acidic residues" evidence="1">
    <location>
        <begin position="83"/>
        <end position="98"/>
    </location>
</feature>
<feature type="compositionally biased region" description="Low complexity" evidence="1">
    <location>
        <begin position="230"/>
        <end position="239"/>
    </location>
</feature>